<comment type="caution">
    <text evidence="1">The sequence shown here is derived from an EMBL/GenBank/DDBJ whole genome shotgun (WGS) entry which is preliminary data.</text>
</comment>
<gene>
    <name evidence="1" type="ORF">Q2T77_32495</name>
</gene>
<protein>
    <submittedName>
        <fullName evidence="1">Uncharacterized protein</fullName>
    </submittedName>
</protein>
<dbReference type="Proteomes" id="UP001169027">
    <property type="component" value="Unassembled WGS sequence"/>
</dbReference>
<dbReference type="RefSeq" id="WP_301815226.1">
    <property type="nucleotide sequence ID" value="NZ_JAUJZH010000034.1"/>
</dbReference>
<proteinExistence type="predicted"/>
<reference evidence="1" key="1">
    <citation type="submission" date="2023-06" db="EMBL/GenBank/DDBJ databases">
        <authorList>
            <person name="Jiang Y."/>
            <person name="Liu Q."/>
        </authorList>
    </citation>
    <scope>NUCLEOTIDE SEQUENCE</scope>
    <source>
        <strain evidence="1">CGMCC 1.12090</strain>
    </source>
</reference>
<evidence type="ECO:0000313" key="1">
    <source>
        <dbReference type="EMBL" id="MDO1536996.1"/>
    </source>
</evidence>
<keyword evidence="2" id="KW-1185">Reference proteome</keyword>
<sequence>MSTLSKRDAMHLVTRIRGANLAGHAIAARTGHGDPSPGFLGGLESILQHFLRQQGCPEAAEALVQAMNEMPTEAEIKAHNDEVAAMRARFLGVAS</sequence>
<organism evidence="1 2">
    <name type="scientific">Variovorax ginsengisoli</name>
    <dbReference type="NCBI Taxonomy" id="363844"/>
    <lineage>
        <taxon>Bacteria</taxon>
        <taxon>Pseudomonadati</taxon>
        <taxon>Pseudomonadota</taxon>
        <taxon>Betaproteobacteria</taxon>
        <taxon>Burkholderiales</taxon>
        <taxon>Comamonadaceae</taxon>
        <taxon>Variovorax</taxon>
    </lineage>
</organism>
<accession>A0ABT8SDJ6</accession>
<evidence type="ECO:0000313" key="2">
    <source>
        <dbReference type="Proteomes" id="UP001169027"/>
    </source>
</evidence>
<dbReference type="EMBL" id="JAUKVY010000034">
    <property type="protein sequence ID" value="MDO1536996.1"/>
    <property type="molecule type" value="Genomic_DNA"/>
</dbReference>
<name>A0ABT8SDJ6_9BURK</name>